<accession>A0ABV4ZTL8</accession>
<gene>
    <name evidence="2" type="ORF">ACE11A_18720</name>
</gene>
<name>A0ABV4ZTL8_9ACTN</name>
<evidence type="ECO:0000313" key="2">
    <source>
        <dbReference type="EMBL" id="MFB4196376.1"/>
    </source>
</evidence>
<evidence type="ECO:0000259" key="1">
    <source>
        <dbReference type="Pfam" id="PF04149"/>
    </source>
</evidence>
<comment type="caution">
    <text evidence="2">The sequence shown here is derived from an EMBL/GenBank/DDBJ whole genome shotgun (WGS) entry which is preliminary data.</text>
</comment>
<dbReference type="InterPro" id="IPR007278">
    <property type="entry name" value="DUF397"/>
</dbReference>
<dbReference type="Pfam" id="PF04149">
    <property type="entry name" value="DUF397"/>
    <property type="match status" value="1"/>
</dbReference>
<dbReference type="EMBL" id="JBHGBT010000018">
    <property type="protein sequence ID" value="MFB4196376.1"/>
    <property type="molecule type" value="Genomic_DNA"/>
</dbReference>
<keyword evidence="3" id="KW-1185">Reference proteome</keyword>
<reference evidence="2 3" key="1">
    <citation type="submission" date="2024-09" db="EMBL/GenBank/DDBJ databases">
        <title>Draft genome sequence of multifaceted antimicrobials producing Streptomyces sp. strain FH1.</title>
        <authorList>
            <person name="Hassan F."/>
            <person name="Ali H."/>
            <person name="Hassan N."/>
            <person name="Nawaz A."/>
        </authorList>
    </citation>
    <scope>NUCLEOTIDE SEQUENCE [LARGE SCALE GENOMIC DNA]</scope>
    <source>
        <strain evidence="2 3">FH1</strain>
    </source>
</reference>
<protein>
    <submittedName>
        <fullName evidence="2">DUF397 domain-containing protein</fullName>
    </submittedName>
</protein>
<sequence>MTDLSTAEWVTSSYSGSNGGQCVAVAHLGDSVAARDTKLCGDGPTLLVPAAAWTAFLLGIAR</sequence>
<evidence type="ECO:0000313" key="3">
    <source>
        <dbReference type="Proteomes" id="UP001577267"/>
    </source>
</evidence>
<proteinExistence type="predicted"/>
<feature type="domain" description="DUF397" evidence="1">
    <location>
        <begin position="7"/>
        <end position="60"/>
    </location>
</feature>
<organism evidence="2 3">
    <name type="scientific">Streptomyces carpaticus</name>
    <dbReference type="NCBI Taxonomy" id="285558"/>
    <lineage>
        <taxon>Bacteria</taxon>
        <taxon>Bacillati</taxon>
        <taxon>Actinomycetota</taxon>
        <taxon>Actinomycetes</taxon>
        <taxon>Kitasatosporales</taxon>
        <taxon>Streptomycetaceae</taxon>
        <taxon>Streptomyces</taxon>
    </lineage>
</organism>
<dbReference type="Proteomes" id="UP001577267">
    <property type="component" value="Unassembled WGS sequence"/>
</dbReference>
<dbReference type="RefSeq" id="WP_375064254.1">
    <property type="nucleotide sequence ID" value="NZ_JBHGBT010000018.1"/>
</dbReference>